<dbReference type="EMBL" id="BAABDT010000007">
    <property type="protein sequence ID" value="GAA3753278.1"/>
    <property type="molecule type" value="Genomic_DNA"/>
</dbReference>
<proteinExistence type="predicted"/>
<reference evidence="2" key="1">
    <citation type="journal article" date="2019" name="Int. J. Syst. Evol. Microbiol.">
        <title>The Global Catalogue of Microorganisms (GCM) 10K type strain sequencing project: providing services to taxonomists for standard genome sequencing and annotation.</title>
        <authorList>
            <consortium name="The Broad Institute Genomics Platform"/>
            <consortium name="The Broad Institute Genome Sequencing Center for Infectious Disease"/>
            <person name="Wu L."/>
            <person name="Ma J."/>
        </authorList>
    </citation>
    <scope>NUCLEOTIDE SEQUENCE [LARGE SCALE GENOMIC DNA]</scope>
    <source>
        <strain evidence="2">JCM 17336</strain>
    </source>
</reference>
<keyword evidence="2" id="KW-1185">Reference proteome</keyword>
<name>A0ABP7G1W1_9FLAO</name>
<dbReference type="RefSeq" id="WP_198855399.1">
    <property type="nucleotide sequence ID" value="NZ_BAABDT010000007.1"/>
</dbReference>
<gene>
    <name evidence="1" type="ORF">GCM10022422_43880</name>
</gene>
<accession>A0ABP7G1W1</accession>
<evidence type="ECO:0000313" key="2">
    <source>
        <dbReference type="Proteomes" id="UP001501367"/>
    </source>
</evidence>
<organism evidence="1 2">
    <name type="scientific">Flavobacterium ginsengisoli</name>
    <dbReference type="NCBI Taxonomy" id="871694"/>
    <lineage>
        <taxon>Bacteria</taxon>
        <taxon>Pseudomonadati</taxon>
        <taxon>Bacteroidota</taxon>
        <taxon>Flavobacteriia</taxon>
        <taxon>Flavobacteriales</taxon>
        <taxon>Flavobacteriaceae</taxon>
        <taxon>Flavobacterium</taxon>
    </lineage>
</organism>
<sequence>MSELSSLYCKVKITKPQLEKFLNDAPENAELNENWLKWWDSRRMYSKPDLTIEDLEAYRKSNNQEILDIWMNYQEAMAFSDYNETTEEWQWGMIFFSENYVEMLPMFTFIISLKKYVSESPENMAVVFPFFWGDTDVHAYIHFEKSNAILSPTVQTTNDIDPEVLNLTKDYLNKKWDNLANNMDFD</sequence>
<protein>
    <submittedName>
        <fullName evidence="1">Uncharacterized protein</fullName>
    </submittedName>
</protein>
<dbReference type="Proteomes" id="UP001501367">
    <property type="component" value="Unassembled WGS sequence"/>
</dbReference>
<comment type="caution">
    <text evidence="1">The sequence shown here is derived from an EMBL/GenBank/DDBJ whole genome shotgun (WGS) entry which is preliminary data.</text>
</comment>
<evidence type="ECO:0000313" key="1">
    <source>
        <dbReference type="EMBL" id="GAA3753278.1"/>
    </source>
</evidence>